<comment type="similarity">
    <text evidence="4">Belongs to the DXR family.</text>
</comment>
<dbReference type="GO" id="GO:0030604">
    <property type="term" value="F:1-deoxy-D-xylulose-5-phosphate reductoisomerase activity"/>
    <property type="evidence" value="ECO:0007669"/>
    <property type="project" value="UniProtKB-EC"/>
</dbReference>
<dbReference type="UniPathway" id="UPA00056">
    <property type="reaction ID" value="UER00092"/>
</dbReference>
<evidence type="ECO:0000259" key="10">
    <source>
        <dbReference type="Pfam" id="PF13288"/>
    </source>
</evidence>
<dbReference type="PANTHER" id="PTHR30525:SF0">
    <property type="entry name" value="1-DEOXY-D-XYLULOSE 5-PHOSPHATE REDUCTOISOMERASE, CHLOROPLASTIC"/>
    <property type="match status" value="1"/>
</dbReference>
<dbReference type="GO" id="GO:0070402">
    <property type="term" value="F:NADPH binding"/>
    <property type="evidence" value="ECO:0007669"/>
    <property type="project" value="TreeGrafter"/>
</dbReference>
<evidence type="ECO:0000256" key="5">
    <source>
        <dbReference type="ARBA" id="ARBA00012366"/>
    </source>
</evidence>
<dbReference type="InterPro" id="IPR013644">
    <property type="entry name" value="DXP_reductoisomerase_C"/>
</dbReference>
<evidence type="ECO:0000256" key="6">
    <source>
        <dbReference type="ARBA" id="ARBA00022723"/>
    </source>
</evidence>
<dbReference type="EMBL" id="UINC01157671">
    <property type="protein sequence ID" value="SVD54795.1"/>
    <property type="molecule type" value="Genomic_DNA"/>
</dbReference>
<dbReference type="InterPro" id="IPR003821">
    <property type="entry name" value="DXP_reductoisomerase"/>
</dbReference>
<dbReference type="SUPFAM" id="SSF55347">
    <property type="entry name" value="Glyceraldehyde-3-phosphate dehydrogenase-like, C-terminal domain"/>
    <property type="match status" value="1"/>
</dbReference>
<evidence type="ECO:0000256" key="8">
    <source>
        <dbReference type="ARBA" id="ARBA00048543"/>
    </source>
</evidence>
<dbReference type="Gene3D" id="1.10.1740.10">
    <property type="match status" value="1"/>
</dbReference>
<dbReference type="SUPFAM" id="SSF69055">
    <property type="entry name" value="1-deoxy-D-xylulose-5-phosphate reductoisomerase, C-terminal domain"/>
    <property type="match status" value="1"/>
</dbReference>
<sequence length="228" mass="26367">IRDEEVEEIIITASGGPFLNLPKNKLSHVKPKQAINHPNWKMGKKISIDSANLMNKVFEVIEACKIFKFNKKKYRIMIHPQSYVHSIIRFKNGLIKMILYNTDMKIPISNTLYGQKNHILNVKKIDAKILSKLSFQNVNTRRFPALKLINKCLNLGFLAPTIVNASNEVLVSLFLTKKIGFLNIVKTINKIFRDKDFKKYAKRKPESIKDIQITDNWARLKTIAMCVR</sequence>
<dbReference type="Pfam" id="PF13288">
    <property type="entry name" value="DXPR_C"/>
    <property type="match status" value="1"/>
</dbReference>
<evidence type="ECO:0000259" key="9">
    <source>
        <dbReference type="Pfam" id="PF08436"/>
    </source>
</evidence>
<comment type="catalytic activity">
    <reaction evidence="8">
        <text>2-C-methyl-D-erythritol 4-phosphate + NADP(+) = 1-deoxy-D-xylulose 5-phosphate + NADPH + H(+)</text>
        <dbReference type="Rhea" id="RHEA:13717"/>
        <dbReference type="ChEBI" id="CHEBI:15378"/>
        <dbReference type="ChEBI" id="CHEBI:57783"/>
        <dbReference type="ChEBI" id="CHEBI:57792"/>
        <dbReference type="ChEBI" id="CHEBI:58262"/>
        <dbReference type="ChEBI" id="CHEBI:58349"/>
        <dbReference type="EC" id="1.1.1.267"/>
    </reaction>
    <physiologicalReaction direction="right-to-left" evidence="8">
        <dbReference type="Rhea" id="RHEA:13719"/>
    </physiologicalReaction>
</comment>
<organism evidence="11">
    <name type="scientific">marine metagenome</name>
    <dbReference type="NCBI Taxonomy" id="408172"/>
    <lineage>
        <taxon>unclassified sequences</taxon>
        <taxon>metagenomes</taxon>
        <taxon>ecological metagenomes</taxon>
    </lineage>
</organism>
<comment type="pathway">
    <text evidence="3">Isoprenoid biosynthesis; isopentenyl diphosphate biosynthesis via DXP pathway; isopentenyl diphosphate from 1-deoxy-D-xylulose 5-phosphate: step 1/6.</text>
</comment>
<dbReference type="EC" id="1.1.1.267" evidence="5"/>
<keyword evidence="6" id="KW-0479">Metal-binding</keyword>
<evidence type="ECO:0000256" key="1">
    <source>
        <dbReference type="ARBA" id="ARBA00001936"/>
    </source>
</evidence>
<feature type="domain" description="DXP reductoisomerase C-terminal" evidence="10">
    <location>
        <begin position="101"/>
        <end position="219"/>
    </location>
</feature>
<evidence type="ECO:0000256" key="2">
    <source>
        <dbReference type="ARBA" id="ARBA00001946"/>
    </source>
</evidence>
<dbReference type="GO" id="GO:0051484">
    <property type="term" value="P:isopentenyl diphosphate biosynthetic process, methylerythritol 4-phosphate pathway involved in terpenoid biosynthetic process"/>
    <property type="evidence" value="ECO:0007669"/>
    <property type="project" value="TreeGrafter"/>
</dbReference>
<dbReference type="InterPro" id="IPR036169">
    <property type="entry name" value="DXPR_C_sf"/>
</dbReference>
<gene>
    <name evidence="11" type="ORF">METZ01_LOCUS407649</name>
</gene>
<evidence type="ECO:0000256" key="4">
    <source>
        <dbReference type="ARBA" id="ARBA00006825"/>
    </source>
</evidence>
<evidence type="ECO:0000256" key="7">
    <source>
        <dbReference type="ARBA" id="ARBA00023002"/>
    </source>
</evidence>
<comment type="cofactor">
    <cofactor evidence="1">
        <name>Mn(2+)</name>
        <dbReference type="ChEBI" id="CHEBI:29035"/>
    </cofactor>
</comment>
<proteinExistence type="inferred from homology"/>
<keyword evidence="7" id="KW-0560">Oxidoreductase</keyword>
<feature type="non-terminal residue" evidence="11">
    <location>
        <position position="1"/>
    </location>
</feature>
<evidence type="ECO:0000256" key="3">
    <source>
        <dbReference type="ARBA" id="ARBA00005094"/>
    </source>
</evidence>
<feature type="domain" description="1-deoxy-D-xylulose 5-phosphate reductoisomerase C-terminal" evidence="9">
    <location>
        <begin position="3"/>
        <end position="67"/>
    </location>
</feature>
<dbReference type="PANTHER" id="PTHR30525">
    <property type="entry name" value="1-DEOXY-D-XYLULOSE 5-PHOSPHATE REDUCTOISOMERASE"/>
    <property type="match status" value="1"/>
</dbReference>
<dbReference type="Pfam" id="PF08436">
    <property type="entry name" value="DXP_redisom_C"/>
    <property type="match status" value="1"/>
</dbReference>
<name>A0A382W8X9_9ZZZZ</name>
<dbReference type="GO" id="GO:0030145">
    <property type="term" value="F:manganese ion binding"/>
    <property type="evidence" value="ECO:0007669"/>
    <property type="project" value="TreeGrafter"/>
</dbReference>
<reference evidence="11" key="1">
    <citation type="submission" date="2018-05" db="EMBL/GenBank/DDBJ databases">
        <authorList>
            <person name="Lanie J.A."/>
            <person name="Ng W.-L."/>
            <person name="Kazmierczak K.M."/>
            <person name="Andrzejewski T.M."/>
            <person name="Davidsen T.M."/>
            <person name="Wayne K.J."/>
            <person name="Tettelin H."/>
            <person name="Glass J.I."/>
            <person name="Rusch D."/>
            <person name="Podicherti R."/>
            <person name="Tsui H.-C.T."/>
            <person name="Winkler M.E."/>
        </authorList>
    </citation>
    <scope>NUCLEOTIDE SEQUENCE</scope>
</reference>
<protein>
    <recommendedName>
        <fullName evidence="5">1-deoxy-D-xylulose-5-phosphate reductoisomerase</fullName>
        <ecNumber evidence="5">1.1.1.267</ecNumber>
    </recommendedName>
</protein>
<evidence type="ECO:0000313" key="11">
    <source>
        <dbReference type="EMBL" id="SVD54795.1"/>
    </source>
</evidence>
<dbReference type="InterPro" id="IPR026877">
    <property type="entry name" value="DXPR_C"/>
</dbReference>
<dbReference type="AlphaFoldDB" id="A0A382W8X9"/>
<accession>A0A382W8X9</accession>
<comment type="cofactor">
    <cofactor evidence="2">
        <name>Mg(2+)</name>
        <dbReference type="ChEBI" id="CHEBI:18420"/>
    </cofactor>
</comment>